<protein>
    <submittedName>
        <fullName evidence="6">Uncharacterized protein</fullName>
    </submittedName>
</protein>
<evidence type="ECO:0000256" key="1">
    <source>
        <dbReference type="ARBA" id="ARBA00022448"/>
    </source>
</evidence>
<dbReference type="Pfam" id="PF01152">
    <property type="entry name" value="Bac_globin"/>
    <property type="match status" value="1"/>
</dbReference>
<dbReference type="GO" id="GO:0020037">
    <property type="term" value="F:heme binding"/>
    <property type="evidence" value="ECO:0007669"/>
    <property type="project" value="InterPro"/>
</dbReference>
<dbReference type="AlphaFoldDB" id="A0AAD3HII6"/>
<evidence type="ECO:0000313" key="7">
    <source>
        <dbReference type="Proteomes" id="UP001054857"/>
    </source>
</evidence>
<reference evidence="6 7" key="1">
    <citation type="journal article" date="2021" name="Sci. Rep.">
        <title>Genome sequencing of the multicellular alga Astrephomene provides insights into convergent evolution of germ-soma differentiation.</title>
        <authorList>
            <person name="Yamashita S."/>
            <person name="Yamamoto K."/>
            <person name="Matsuzaki R."/>
            <person name="Suzuki S."/>
            <person name="Yamaguchi H."/>
            <person name="Hirooka S."/>
            <person name="Minakuchi Y."/>
            <person name="Miyagishima S."/>
            <person name="Kawachi M."/>
            <person name="Toyoda A."/>
            <person name="Nozaki H."/>
        </authorList>
    </citation>
    <scope>NUCLEOTIDE SEQUENCE [LARGE SCALE GENOMIC DNA]</scope>
    <source>
        <strain evidence="6 7">NIES-4017</strain>
    </source>
</reference>
<name>A0AAD3HII6_9CHLO</name>
<keyword evidence="7" id="KW-1185">Reference proteome</keyword>
<comment type="caution">
    <text evidence="6">The sequence shown here is derived from an EMBL/GenBank/DDBJ whole genome shotgun (WGS) entry which is preliminary data.</text>
</comment>
<dbReference type="Proteomes" id="UP001054857">
    <property type="component" value="Unassembled WGS sequence"/>
</dbReference>
<dbReference type="SUPFAM" id="SSF46458">
    <property type="entry name" value="Globin-like"/>
    <property type="match status" value="1"/>
</dbReference>
<dbReference type="GO" id="GO:0019825">
    <property type="term" value="F:oxygen binding"/>
    <property type="evidence" value="ECO:0007669"/>
    <property type="project" value="InterPro"/>
</dbReference>
<evidence type="ECO:0000256" key="5">
    <source>
        <dbReference type="SAM" id="MobiDB-lite"/>
    </source>
</evidence>
<organism evidence="6 7">
    <name type="scientific">Astrephomene gubernaculifera</name>
    <dbReference type="NCBI Taxonomy" id="47775"/>
    <lineage>
        <taxon>Eukaryota</taxon>
        <taxon>Viridiplantae</taxon>
        <taxon>Chlorophyta</taxon>
        <taxon>core chlorophytes</taxon>
        <taxon>Chlorophyceae</taxon>
        <taxon>CS clade</taxon>
        <taxon>Chlamydomonadales</taxon>
        <taxon>Astrephomenaceae</taxon>
        <taxon>Astrephomene</taxon>
    </lineage>
</organism>
<dbReference type="InterPro" id="IPR009050">
    <property type="entry name" value="Globin-like_sf"/>
</dbReference>
<keyword evidence="1" id="KW-0813">Transport</keyword>
<gene>
    <name evidence="6" type="ORF">Agub_g2324</name>
</gene>
<evidence type="ECO:0000256" key="4">
    <source>
        <dbReference type="ARBA" id="ARBA00023004"/>
    </source>
</evidence>
<evidence type="ECO:0000256" key="3">
    <source>
        <dbReference type="ARBA" id="ARBA00022723"/>
    </source>
</evidence>
<dbReference type="GO" id="GO:0046872">
    <property type="term" value="F:metal ion binding"/>
    <property type="evidence" value="ECO:0007669"/>
    <property type="project" value="UniProtKB-KW"/>
</dbReference>
<feature type="region of interest" description="Disordered" evidence="5">
    <location>
        <begin position="87"/>
        <end position="151"/>
    </location>
</feature>
<keyword evidence="2" id="KW-0349">Heme</keyword>
<dbReference type="Gene3D" id="1.10.490.10">
    <property type="entry name" value="Globins"/>
    <property type="match status" value="1"/>
</dbReference>
<evidence type="ECO:0000313" key="6">
    <source>
        <dbReference type="EMBL" id="GFR41600.1"/>
    </source>
</evidence>
<sequence length="354" mass="36962">MNDISAIRQAVAAWHGRLLAHPVTQDSLAHGPQNGANPEAVSFAAAELAAVLEEYQLPDGLIDDLLSVCDTFTMLCGVTPNDVPDAHRTASFRSAPSHTTHRTTTATATTNGALTGDPDAGSGSSSALAPQHGLHAGHDRAASPSSAAAAAAPAKLHPAKLRLLRAAAGGLPVHTTSIGRRASASYCVYESMGGWETLSAAVESLYNRMRADPRCEGLFEEVNEQQLKTHMLEFLSCALGGKARFASSTLLSSQRDQLRSHGFGAGQFDVLLQHMKAVLDELGVQHEIAASAIALLRCHKHVFEKQAPEVEAGETEEQGAEVAVAAAAAGAVEVEEEAKGQQQLDEDAAGLAAC</sequence>
<evidence type="ECO:0000256" key="2">
    <source>
        <dbReference type="ARBA" id="ARBA00022617"/>
    </source>
</evidence>
<dbReference type="InterPro" id="IPR012292">
    <property type="entry name" value="Globin/Proto"/>
</dbReference>
<feature type="compositionally biased region" description="Low complexity" evidence="5">
    <location>
        <begin position="142"/>
        <end position="151"/>
    </location>
</feature>
<keyword evidence="3" id="KW-0479">Metal-binding</keyword>
<dbReference type="EMBL" id="BMAR01000002">
    <property type="protein sequence ID" value="GFR41600.1"/>
    <property type="molecule type" value="Genomic_DNA"/>
</dbReference>
<dbReference type="InterPro" id="IPR001486">
    <property type="entry name" value="Hemoglobin_trunc"/>
</dbReference>
<accession>A0AAD3HII6</accession>
<keyword evidence="4" id="KW-0408">Iron</keyword>
<proteinExistence type="predicted"/>